<dbReference type="AlphaFoldDB" id="A0A6H1Z741"/>
<name>A0A6H1Z741_9ZZZZ</name>
<proteinExistence type="predicted"/>
<accession>A0A6H1Z741</accession>
<dbReference type="EMBL" id="MT143856">
    <property type="protein sequence ID" value="QJB03692.1"/>
    <property type="molecule type" value="Genomic_DNA"/>
</dbReference>
<organism evidence="1">
    <name type="scientific">viral metagenome</name>
    <dbReference type="NCBI Taxonomy" id="1070528"/>
    <lineage>
        <taxon>unclassified sequences</taxon>
        <taxon>metagenomes</taxon>
        <taxon>organismal metagenomes</taxon>
    </lineage>
</organism>
<dbReference type="EMBL" id="MT143710">
    <property type="protein sequence ID" value="QJA43374.1"/>
    <property type="molecule type" value="Genomic_DNA"/>
</dbReference>
<reference evidence="1" key="1">
    <citation type="submission" date="2020-03" db="EMBL/GenBank/DDBJ databases">
        <title>The deep terrestrial virosphere.</title>
        <authorList>
            <person name="Holmfeldt K."/>
            <person name="Nilsson E."/>
            <person name="Simone D."/>
            <person name="Lopez-Fernandez M."/>
            <person name="Wu X."/>
            <person name="de Brujin I."/>
            <person name="Lundin D."/>
            <person name="Andersson A."/>
            <person name="Bertilsson S."/>
            <person name="Dopson M."/>
        </authorList>
    </citation>
    <scope>NUCLEOTIDE SEQUENCE</scope>
    <source>
        <strain evidence="1">MM171A00097</strain>
        <strain evidence="2">MM171B00585</strain>
    </source>
</reference>
<sequence length="88" mass="9902">MDRRTYNKTTEKEFIGRKVKSIRALKNGLYRFPAGMVFTIQGKQGGFELLSDPCPHCGIQASVSKVEPQAVEFTDQETLWPALAAERI</sequence>
<protein>
    <submittedName>
        <fullName evidence="1">Uncharacterized protein</fullName>
    </submittedName>
</protein>
<evidence type="ECO:0000313" key="2">
    <source>
        <dbReference type="EMBL" id="QJB03692.1"/>
    </source>
</evidence>
<evidence type="ECO:0000313" key="1">
    <source>
        <dbReference type="EMBL" id="QJA43374.1"/>
    </source>
</evidence>
<gene>
    <name evidence="1" type="ORF">MM171A00097_0021</name>
    <name evidence="2" type="ORF">MM171B00585_0020</name>
</gene>